<comment type="function">
    <text evidence="6">Choline transporter.</text>
</comment>
<evidence type="ECO:0000256" key="3">
    <source>
        <dbReference type="ARBA" id="ARBA00022692"/>
    </source>
</evidence>
<sequence>MGTLISIGDKIEPKDVDTTNEAKEGADFGLNGKRHTTDILFLLVHGSILLFLIPLLLYCVYHGDVYRIINGYDSCLNVCGKDNVYPNGTETTCDGKNMSSRPYILVFRPDGKHSFRSLEQSGDNAGAVPSVLNTTIQRACLKNCSIYPHFRPLVGRCVLERGKFSTETFLGKTGLNDFFGEVSEDFERCWPEILYLCIISLAFSIVIMVLFRLLVGVVIWIVLVGIALASTLGTAYLWILWHQSRASSSTEEAIVGSIKVQKTDTYLTLAIIASILTLCLLLIILVLRKRLKLVIQLFKEAGKAIGSMPLLLVQPLWTFACIAATISCWLYFTLWIESAGHKKKVRDDFYIFEKDTTIVFTRWYNIFVTLWLIQFIIGCQHMVIAGAVSSWYFTRAKTRLNSPILFGLYNLLRYHLGSVSFGSFIIAVVQLARVILMTLNTYVRAHEGRCVSCITSCCQCCLYCLENILKFITRNAYIEITIHGYNFCRAGRRAFEVLASNALRVATINSVGDFVLFLGKVLIVVSVVLIGIELIQKKEGILHAWVPLTLSGLFAYFISHCFLSVYEMAIDTIFICFCEDCDANDGLSRPYYMSKDLMEFVESSNESVLKSKPEAWSTKASAVSVDLIFKQTLTNLFVYLFI</sequence>
<dbReference type="EMBL" id="VVIM01000007">
    <property type="protein sequence ID" value="KAB0796576.1"/>
    <property type="molecule type" value="Genomic_DNA"/>
</dbReference>
<dbReference type="GO" id="GO:0022857">
    <property type="term" value="F:transmembrane transporter activity"/>
    <property type="evidence" value="ECO:0007669"/>
    <property type="project" value="UniProtKB-UniRule"/>
</dbReference>
<name>A0A5N4AH15_PHOPY</name>
<evidence type="ECO:0000256" key="1">
    <source>
        <dbReference type="ARBA" id="ARBA00004141"/>
    </source>
</evidence>
<reference evidence="7 8" key="1">
    <citation type="journal article" date="2018" name="Elife">
        <title>Firefly genomes illuminate parallel origins of bioluminescence in beetles.</title>
        <authorList>
            <person name="Fallon T.R."/>
            <person name="Lower S.E."/>
            <person name="Chang C.H."/>
            <person name="Bessho-Uehara M."/>
            <person name="Martin G.J."/>
            <person name="Bewick A.J."/>
            <person name="Behringer M."/>
            <person name="Debat H.J."/>
            <person name="Wong I."/>
            <person name="Day J.C."/>
            <person name="Suvorov A."/>
            <person name="Silva C.J."/>
            <person name="Stanger-Hall K.F."/>
            <person name="Hall D.W."/>
            <person name="Schmitz R.J."/>
            <person name="Nelson D.R."/>
            <person name="Lewis S.M."/>
            <person name="Shigenobu S."/>
            <person name="Bybee S.M."/>
            <person name="Larracuente A.M."/>
            <person name="Oba Y."/>
            <person name="Weng J.K."/>
        </authorList>
    </citation>
    <scope>NUCLEOTIDE SEQUENCE [LARGE SCALE GENOMIC DNA]</scope>
    <source>
        <strain evidence="7">1611_PpyrPB1</strain>
        <tissue evidence="7">Whole body</tissue>
    </source>
</reference>
<dbReference type="PANTHER" id="PTHR12385">
    <property type="entry name" value="CHOLINE TRANSPORTER-LIKE (SLC FAMILY 44)"/>
    <property type="match status" value="1"/>
</dbReference>
<keyword evidence="5 6" id="KW-0472">Membrane</keyword>
<feature type="transmembrane region" description="Helical" evidence="6">
    <location>
        <begin position="266"/>
        <end position="287"/>
    </location>
</feature>
<keyword evidence="3 6" id="KW-0812">Transmembrane</keyword>
<gene>
    <name evidence="7" type="ORF">PPYR_10637</name>
</gene>
<dbReference type="Pfam" id="PF04515">
    <property type="entry name" value="Choline_transpo"/>
    <property type="match status" value="1"/>
</dbReference>
<protein>
    <recommendedName>
        <fullName evidence="6">Choline transporter-like protein</fullName>
    </recommendedName>
</protein>
<comment type="subcellular location">
    <subcellularLocation>
        <location evidence="6">Cell membrane</location>
        <topology evidence="6">Multi-pass membrane protein</topology>
    </subcellularLocation>
    <subcellularLocation>
        <location evidence="1">Membrane</location>
        <topology evidence="1">Multi-pass membrane protein</topology>
    </subcellularLocation>
</comment>
<feature type="transmembrane region" description="Helical" evidence="6">
    <location>
        <begin position="39"/>
        <end position="61"/>
    </location>
</feature>
<evidence type="ECO:0000256" key="6">
    <source>
        <dbReference type="RuleBase" id="RU368066"/>
    </source>
</evidence>
<keyword evidence="4 6" id="KW-1133">Transmembrane helix</keyword>
<feature type="transmembrane region" description="Helical" evidence="6">
    <location>
        <begin position="316"/>
        <end position="336"/>
    </location>
</feature>
<dbReference type="InterPro" id="IPR007603">
    <property type="entry name" value="Choline_transptr-like"/>
</dbReference>
<dbReference type="GO" id="GO:0005886">
    <property type="term" value="C:plasma membrane"/>
    <property type="evidence" value="ECO:0007669"/>
    <property type="project" value="UniProtKB-SubCell"/>
</dbReference>
<dbReference type="PANTHER" id="PTHR12385:SF96">
    <property type="entry name" value="CHOLINE TRANSPORTER-LIKE PROTEIN"/>
    <property type="match status" value="1"/>
</dbReference>
<evidence type="ECO:0000256" key="2">
    <source>
        <dbReference type="ARBA" id="ARBA00007168"/>
    </source>
</evidence>
<evidence type="ECO:0000313" key="7">
    <source>
        <dbReference type="EMBL" id="KAB0796576.1"/>
    </source>
</evidence>
<evidence type="ECO:0000256" key="5">
    <source>
        <dbReference type="ARBA" id="ARBA00023136"/>
    </source>
</evidence>
<comment type="similarity">
    <text evidence="2 6">Belongs to the CTL (choline transporter-like) family.</text>
</comment>
<feature type="transmembrane region" description="Helical" evidence="6">
    <location>
        <begin position="544"/>
        <end position="566"/>
    </location>
</feature>
<feature type="transmembrane region" description="Helical" evidence="6">
    <location>
        <begin position="217"/>
        <end position="239"/>
    </location>
</feature>
<dbReference type="Proteomes" id="UP000327044">
    <property type="component" value="Unassembled WGS sequence"/>
</dbReference>
<feature type="transmembrane region" description="Helical" evidence="6">
    <location>
        <begin position="414"/>
        <end position="436"/>
    </location>
</feature>
<organism evidence="7 8">
    <name type="scientific">Photinus pyralis</name>
    <name type="common">Common eastern firefly</name>
    <name type="synonym">Lampyris pyralis</name>
    <dbReference type="NCBI Taxonomy" id="7054"/>
    <lineage>
        <taxon>Eukaryota</taxon>
        <taxon>Metazoa</taxon>
        <taxon>Ecdysozoa</taxon>
        <taxon>Arthropoda</taxon>
        <taxon>Hexapoda</taxon>
        <taxon>Insecta</taxon>
        <taxon>Pterygota</taxon>
        <taxon>Neoptera</taxon>
        <taxon>Endopterygota</taxon>
        <taxon>Coleoptera</taxon>
        <taxon>Polyphaga</taxon>
        <taxon>Elateriformia</taxon>
        <taxon>Elateroidea</taxon>
        <taxon>Lampyridae</taxon>
        <taxon>Lampyrinae</taxon>
        <taxon>Photinus</taxon>
    </lineage>
</organism>
<comment type="caution">
    <text evidence="7">The sequence shown here is derived from an EMBL/GenBank/DDBJ whole genome shotgun (WGS) entry which is preliminary data.</text>
</comment>
<feature type="transmembrane region" description="Helical" evidence="6">
    <location>
        <begin position="514"/>
        <end position="532"/>
    </location>
</feature>
<feature type="transmembrane region" description="Helical" evidence="6">
    <location>
        <begin position="193"/>
        <end position="211"/>
    </location>
</feature>
<keyword evidence="8" id="KW-1185">Reference proteome</keyword>
<dbReference type="AlphaFoldDB" id="A0A5N4AH15"/>
<evidence type="ECO:0000313" key="8">
    <source>
        <dbReference type="Proteomes" id="UP000327044"/>
    </source>
</evidence>
<accession>A0A5N4AH15</accession>
<dbReference type="InParanoid" id="A0A5N4AH15"/>
<evidence type="ECO:0000256" key="4">
    <source>
        <dbReference type="ARBA" id="ARBA00022989"/>
    </source>
</evidence>
<feature type="transmembrane region" description="Helical" evidence="6">
    <location>
        <begin position="370"/>
        <end position="394"/>
    </location>
</feature>
<proteinExistence type="inferred from homology"/>